<dbReference type="InterPro" id="IPR050684">
    <property type="entry name" value="HTH-Siroheme_Decarb"/>
</dbReference>
<name>A0A1I0RBN6_9RHOB</name>
<feature type="domain" description="Siroheme decarboxylase NirL-like HTH" evidence="7">
    <location>
        <begin position="9"/>
        <end position="54"/>
    </location>
</feature>
<keyword evidence="1" id="KW-0456">Lyase</keyword>
<dbReference type="PANTHER" id="PTHR43413:SF1">
    <property type="entry name" value="SIROHEME DECARBOXYLASE NIRL SUBUNIT"/>
    <property type="match status" value="1"/>
</dbReference>
<dbReference type="InterPro" id="IPR036388">
    <property type="entry name" value="WH-like_DNA-bd_sf"/>
</dbReference>
<dbReference type="RefSeq" id="WP_091433712.1">
    <property type="nucleotide sequence ID" value="NZ_FOJB01000003.1"/>
</dbReference>
<sequence>MREVADPIDRALLDDWQRDFPAIPRPFAHLANTLCTSEIDVLNRLADMQENGTITRVGATCAPNTLSASTLAAVAAPETRIEEVAAIINEDPGVNHSYEREDQWNIWFVATGPDRDAVNASLDRISQRTGLRVIDLRLVQPFNIDLGFKMAGQDTPVMHATPRALDLSAIRDGDKTLMNILTKGMPLVPAPYAVIADQLGQSEAQVLSRVTALTEAGVLSRLGVIVRHRKLGWTSNAMVVWHVAKDDIPEAGTQLAALPGVTLCYERRPVADVWPYRLYCMIHAQSREAAIAVLEKARALPALENIKHKVLFSTRCFRQTGAMIAKEKEAAE</sequence>
<dbReference type="Gene3D" id="1.10.10.10">
    <property type="entry name" value="Winged helix-like DNA-binding domain superfamily/Winged helix DNA-binding domain"/>
    <property type="match status" value="1"/>
</dbReference>
<comment type="catalytic activity">
    <reaction evidence="5">
        <text>siroheme + 2 H(+) = 12,18-didecarboxysiroheme + 2 CO2</text>
        <dbReference type="Rhea" id="RHEA:19093"/>
        <dbReference type="ChEBI" id="CHEBI:15378"/>
        <dbReference type="ChEBI" id="CHEBI:16526"/>
        <dbReference type="ChEBI" id="CHEBI:60052"/>
        <dbReference type="ChEBI" id="CHEBI:140497"/>
        <dbReference type="EC" id="4.1.1.111"/>
    </reaction>
</comment>
<dbReference type="GO" id="GO:0016829">
    <property type="term" value="F:lyase activity"/>
    <property type="evidence" value="ECO:0007669"/>
    <property type="project" value="UniProtKB-KW"/>
</dbReference>
<dbReference type="STRING" id="1173584.SAMN05444851_3372"/>
<accession>A0A1I0RBN6</accession>
<dbReference type="EMBL" id="FOJB01000003">
    <property type="protein sequence ID" value="SEW38237.1"/>
    <property type="molecule type" value="Genomic_DNA"/>
</dbReference>
<proteinExistence type="inferred from homology"/>
<dbReference type="Pfam" id="PF17805">
    <property type="entry name" value="AsnC_trans_reg2"/>
    <property type="match status" value="2"/>
</dbReference>
<feature type="domain" description="Siroheme decarboxylase AsnC-like ligand binding" evidence="6">
    <location>
        <begin position="230"/>
        <end position="318"/>
    </location>
</feature>
<organism evidence="8 9">
    <name type="scientific">Aliiroseovarius sediminilitoris</name>
    <dbReference type="NCBI Taxonomy" id="1173584"/>
    <lineage>
        <taxon>Bacteria</taxon>
        <taxon>Pseudomonadati</taxon>
        <taxon>Pseudomonadota</taxon>
        <taxon>Alphaproteobacteria</taxon>
        <taxon>Rhodobacterales</taxon>
        <taxon>Paracoccaceae</taxon>
        <taxon>Aliiroseovarius</taxon>
    </lineage>
</organism>
<evidence type="ECO:0000256" key="2">
    <source>
        <dbReference type="ARBA" id="ARBA00023444"/>
    </source>
</evidence>
<dbReference type="InterPro" id="IPR053953">
    <property type="entry name" value="NirdL-like_HTH"/>
</dbReference>
<evidence type="ECO:0000313" key="8">
    <source>
        <dbReference type="EMBL" id="SEW38237.1"/>
    </source>
</evidence>
<dbReference type="EC" id="4.1.1.111" evidence="4"/>
<dbReference type="AlphaFoldDB" id="A0A1I0RBN6"/>
<gene>
    <name evidence="8" type="ORF">SAMN05444851_3372</name>
</gene>
<protein>
    <recommendedName>
        <fullName evidence="4">siroheme decarboxylase</fullName>
        <ecNumber evidence="4">4.1.1.111</ecNumber>
    </recommendedName>
</protein>
<evidence type="ECO:0000313" key="9">
    <source>
        <dbReference type="Proteomes" id="UP000199650"/>
    </source>
</evidence>
<feature type="domain" description="Siroheme decarboxylase NirL-like HTH" evidence="7">
    <location>
        <begin position="174"/>
        <end position="219"/>
    </location>
</feature>
<feature type="domain" description="Siroheme decarboxylase AsnC-like ligand binding" evidence="6">
    <location>
        <begin position="67"/>
        <end position="133"/>
    </location>
</feature>
<dbReference type="OrthoDB" id="9806536at2"/>
<reference evidence="8 9" key="1">
    <citation type="submission" date="2016-10" db="EMBL/GenBank/DDBJ databases">
        <authorList>
            <person name="de Groot N.N."/>
        </authorList>
    </citation>
    <scope>NUCLEOTIDE SEQUENCE [LARGE SCALE GENOMIC DNA]</scope>
    <source>
        <strain evidence="8 9">DSM 29439</strain>
    </source>
</reference>
<dbReference type="InterPro" id="IPR040523">
    <property type="entry name" value="AsnC_trans_reg2"/>
</dbReference>
<evidence type="ECO:0000256" key="3">
    <source>
        <dbReference type="ARBA" id="ARBA00023457"/>
    </source>
</evidence>
<dbReference type="Pfam" id="PF22451">
    <property type="entry name" value="NirdL-like_HTH"/>
    <property type="match status" value="2"/>
</dbReference>
<evidence type="ECO:0000256" key="1">
    <source>
        <dbReference type="ARBA" id="ARBA00023239"/>
    </source>
</evidence>
<evidence type="ECO:0000259" key="7">
    <source>
        <dbReference type="Pfam" id="PF22451"/>
    </source>
</evidence>
<dbReference type="Gene3D" id="3.30.70.3460">
    <property type="match status" value="2"/>
</dbReference>
<evidence type="ECO:0000259" key="6">
    <source>
        <dbReference type="Pfam" id="PF17805"/>
    </source>
</evidence>
<evidence type="ECO:0000256" key="5">
    <source>
        <dbReference type="ARBA" id="ARBA00048470"/>
    </source>
</evidence>
<dbReference type="PANTHER" id="PTHR43413">
    <property type="entry name" value="TRANSCRIPTIONAL REGULATOR, ASNC FAMILY"/>
    <property type="match status" value="1"/>
</dbReference>
<comment type="pathway">
    <text evidence="2">Porphyrin-containing compound metabolism.</text>
</comment>
<evidence type="ECO:0000256" key="4">
    <source>
        <dbReference type="ARBA" id="ARBA00023471"/>
    </source>
</evidence>
<dbReference type="Proteomes" id="UP000199650">
    <property type="component" value="Unassembled WGS sequence"/>
</dbReference>
<comment type="similarity">
    <text evidence="3">Belongs to the Ahb/Nir family.</text>
</comment>
<keyword evidence="9" id="KW-1185">Reference proteome</keyword>